<dbReference type="InterPro" id="IPR004701">
    <property type="entry name" value="PTS_EIIA_man-typ"/>
</dbReference>
<name>A0A1U9JXG1_9BURK</name>
<dbReference type="GO" id="GO:0016740">
    <property type="term" value="F:transferase activity"/>
    <property type="evidence" value="ECO:0007669"/>
    <property type="project" value="UniProtKB-KW"/>
</dbReference>
<evidence type="ECO:0000313" key="3">
    <source>
        <dbReference type="EMBL" id="AQS50475.1"/>
    </source>
</evidence>
<dbReference type="PANTHER" id="PTHR33799:SF1">
    <property type="entry name" value="PTS SYSTEM MANNOSE-SPECIFIC EIIAB COMPONENT-RELATED"/>
    <property type="match status" value="1"/>
</dbReference>
<dbReference type="Pfam" id="PF03610">
    <property type="entry name" value="EIIA-man"/>
    <property type="match status" value="1"/>
</dbReference>
<keyword evidence="1" id="KW-0808">Transferase</keyword>
<gene>
    <name evidence="3" type="ORF">PAEH1_01045</name>
</gene>
<dbReference type="KEGG" id="phn:PAEH1_01045"/>
<evidence type="ECO:0000259" key="2">
    <source>
        <dbReference type="PROSITE" id="PS51096"/>
    </source>
</evidence>
<dbReference type="EMBL" id="CP019697">
    <property type="protein sequence ID" value="AQS50475.1"/>
    <property type="molecule type" value="Genomic_DNA"/>
</dbReference>
<dbReference type="GO" id="GO:0009401">
    <property type="term" value="P:phosphoenolpyruvate-dependent sugar phosphotransferase system"/>
    <property type="evidence" value="ECO:0007669"/>
    <property type="project" value="InterPro"/>
</dbReference>
<organism evidence="3 4">
    <name type="scientific">Paenalcaligenes hominis</name>
    <dbReference type="NCBI Taxonomy" id="643674"/>
    <lineage>
        <taxon>Bacteria</taxon>
        <taxon>Pseudomonadati</taxon>
        <taxon>Pseudomonadota</taxon>
        <taxon>Betaproteobacteria</taxon>
        <taxon>Burkholderiales</taxon>
        <taxon>Alcaligenaceae</taxon>
        <taxon>Paenalcaligenes</taxon>
    </lineage>
</organism>
<dbReference type="GO" id="GO:0016020">
    <property type="term" value="C:membrane"/>
    <property type="evidence" value="ECO:0007669"/>
    <property type="project" value="InterPro"/>
</dbReference>
<accession>A0A1U9JXG1</accession>
<dbReference type="OrthoDB" id="8795346at2"/>
<feature type="domain" description="PTS EIIA type-4" evidence="2">
    <location>
        <begin position="6"/>
        <end position="131"/>
    </location>
</feature>
<dbReference type="InterPro" id="IPR051471">
    <property type="entry name" value="Bacterial_PTS_sugar_comp"/>
</dbReference>
<dbReference type="AlphaFoldDB" id="A0A1U9JXG1"/>
<dbReference type="STRING" id="643674.PAEH1_01045"/>
<protein>
    <recommendedName>
        <fullName evidence="2">PTS EIIA type-4 domain-containing protein</fullName>
    </recommendedName>
</protein>
<dbReference type="SUPFAM" id="SSF53062">
    <property type="entry name" value="PTS system fructose IIA component-like"/>
    <property type="match status" value="1"/>
</dbReference>
<proteinExistence type="predicted"/>
<reference evidence="3 4" key="1">
    <citation type="submission" date="2017-01" db="EMBL/GenBank/DDBJ databases">
        <title>Complete Genome Sequence of Paenalcaligenes hominis, Isolated from a paraplegic Patient with neurogenic bladder.</title>
        <authorList>
            <person name="Mukhopadhyay R."/>
            <person name="Joaquin J."/>
            <person name="Hogue R."/>
            <person name="Kilaru A."/>
            <person name="Jospin G."/>
            <person name="Mars K."/>
            <person name="Eisen J.A."/>
            <person name="Chaturvedi V."/>
        </authorList>
    </citation>
    <scope>NUCLEOTIDE SEQUENCE [LARGE SCALE GENOMIC DNA]</scope>
    <source>
        <strain evidence="3 4">15S00501</strain>
    </source>
</reference>
<evidence type="ECO:0000313" key="4">
    <source>
        <dbReference type="Proteomes" id="UP000189369"/>
    </source>
</evidence>
<dbReference type="InterPro" id="IPR036662">
    <property type="entry name" value="PTS_EIIA_man-typ_sf"/>
</dbReference>
<dbReference type="PANTHER" id="PTHR33799">
    <property type="entry name" value="PTS PERMEASE-RELATED-RELATED"/>
    <property type="match status" value="1"/>
</dbReference>
<dbReference type="Gene3D" id="3.40.50.510">
    <property type="entry name" value="Phosphotransferase system, mannose-type IIA component"/>
    <property type="match status" value="1"/>
</dbReference>
<dbReference type="Proteomes" id="UP000189369">
    <property type="component" value="Chromosome"/>
</dbReference>
<evidence type="ECO:0000256" key="1">
    <source>
        <dbReference type="ARBA" id="ARBA00022679"/>
    </source>
</evidence>
<dbReference type="PROSITE" id="PS51096">
    <property type="entry name" value="PTS_EIIA_TYPE_4"/>
    <property type="match status" value="1"/>
</dbReference>
<sequence>MHRQSPVAVVLVTHAPLGKALYACAEHVLQTPPSLLVADVLAADLPQPWVKKLEHEIAELGTKQVLLLCDLYGSTPYHVATGVQRRLSLRDYRVHLVSGVNVPMVLKALTDTSSTIEGMVTQVLAATQRGIVHQSPTLS</sequence>